<reference evidence="1 2" key="1">
    <citation type="submission" date="2019-07" db="EMBL/GenBank/DDBJ databases">
        <title>Whole genome shotgun sequence of Adhaeribacter aerolatus NBRC 106133.</title>
        <authorList>
            <person name="Hosoyama A."/>
            <person name="Uohara A."/>
            <person name="Ohji S."/>
            <person name="Ichikawa N."/>
        </authorList>
    </citation>
    <scope>NUCLEOTIDE SEQUENCE [LARGE SCALE GENOMIC DNA]</scope>
    <source>
        <strain evidence="1 2">NBRC 106133</strain>
    </source>
</reference>
<gene>
    <name evidence="1" type="ORF">AAE02nite_01510</name>
</gene>
<sequence length="261" mass="29129">MNQENMDNKLVKKNKIESYDIAKSDETMHLAIDLAKFIKENKLYQNIQGKEYVNVEGWQYAGSRLGILPVVEHVINVSTDTELKYQAKVNLLNLRTEQVVGAGFAICSNKEQGKKFYQEFAIASMAQTRAIGKAYRNILAWIIRAAGYEPTPAEEMDYNGNAPEAKVEQPAVAVAKPAIKAVPEEPAQPVAAEAQVSNGVKYASAKQKEEIIRLLNNPVITRQEKTKMLLNINKLDEERAVQAIAKLKKVIEEREEQSAAA</sequence>
<dbReference type="EMBL" id="BJYS01000001">
    <property type="protein sequence ID" value="GEO02487.1"/>
    <property type="molecule type" value="Genomic_DNA"/>
</dbReference>
<dbReference type="RefSeq" id="WP_146894528.1">
    <property type="nucleotide sequence ID" value="NZ_BJYS01000001.1"/>
</dbReference>
<dbReference type="OrthoDB" id="892392at2"/>
<dbReference type="AlphaFoldDB" id="A0A512ASE1"/>
<evidence type="ECO:0000313" key="2">
    <source>
        <dbReference type="Proteomes" id="UP000321532"/>
    </source>
</evidence>
<proteinExistence type="predicted"/>
<keyword evidence="2" id="KW-1185">Reference proteome</keyword>
<dbReference type="Proteomes" id="UP000321532">
    <property type="component" value="Unassembled WGS sequence"/>
</dbReference>
<protein>
    <submittedName>
        <fullName evidence="1">Uncharacterized protein</fullName>
    </submittedName>
</protein>
<comment type="caution">
    <text evidence="1">The sequence shown here is derived from an EMBL/GenBank/DDBJ whole genome shotgun (WGS) entry which is preliminary data.</text>
</comment>
<accession>A0A512ASE1</accession>
<organism evidence="1 2">
    <name type="scientific">Adhaeribacter aerolatus</name>
    <dbReference type="NCBI Taxonomy" id="670289"/>
    <lineage>
        <taxon>Bacteria</taxon>
        <taxon>Pseudomonadati</taxon>
        <taxon>Bacteroidota</taxon>
        <taxon>Cytophagia</taxon>
        <taxon>Cytophagales</taxon>
        <taxon>Hymenobacteraceae</taxon>
        <taxon>Adhaeribacter</taxon>
    </lineage>
</organism>
<evidence type="ECO:0000313" key="1">
    <source>
        <dbReference type="EMBL" id="GEO02487.1"/>
    </source>
</evidence>
<name>A0A512ASE1_9BACT</name>